<proteinExistence type="predicted"/>
<protein>
    <submittedName>
        <fullName evidence="2">Uncharacterized protein</fullName>
    </submittedName>
</protein>
<evidence type="ECO:0000313" key="2">
    <source>
        <dbReference type="WBParaSite" id="SSTP_0000299400.1"/>
    </source>
</evidence>
<reference evidence="2" key="1">
    <citation type="submission" date="2015-08" db="UniProtKB">
        <authorList>
            <consortium name="WormBaseParasite"/>
        </authorList>
    </citation>
    <scope>IDENTIFICATION</scope>
</reference>
<organism evidence="2">
    <name type="scientific">Strongyloides stercoralis</name>
    <name type="common">Threadworm</name>
    <dbReference type="NCBI Taxonomy" id="6248"/>
    <lineage>
        <taxon>Eukaryota</taxon>
        <taxon>Metazoa</taxon>
        <taxon>Ecdysozoa</taxon>
        <taxon>Nematoda</taxon>
        <taxon>Chromadorea</taxon>
        <taxon>Rhabditida</taxon>
        <taxon>Tylenchina</taxon>
        <taxon>Panagrolaimomorpha</taxon>
        <taxon>Strongyloidoidea</taxon>
        <taxon>Strongyloididae</taxon>
        <taxon>Strongyloides</taxon>
    </lineage>
</organism>
<name>A0A0K0E0I0_STRER</name>
<dbReference type="WBParaSite" id="SSTP_0000299400.1">
    <property type="protein sequence ID" value="SSTP_0000299400.1"/>
    <property type="gene ID" value="SSTP_0000299400"/>
</dbReference>
<feature type="compositionally biased region" description="Basic residues" evidence="1">
    <location>
        <begin position="84"/>
        <end position="95"/>
    </location>
</feature>
<dbReference type="AlphaFoldDB" id="A0A0K0E0I0"/>
<feature type="region of interest" description="Disordered" evidence="1">
    <location>
        <begin position="75"/>
        <end position="98"/>
    </location>
</feature>
<evidence type="ECO:0000256" key="1">
    <source>
        <dbReference type="SAM" id="MobiDB-lite"/>
    </source>
</evidence>
<sequence length="131" mass="15811">MSKDKEKVDDPYANVDTWKIMFDLYMYMKNRDWVEVVEEEREREMLQRKSYSLSQNAKQKDCNFEKNFRTPKCNYQTPTTSFNNKKREKLSKSSRKQYNTVKNKSKIEFKTHINQRPELTANFAETANKNS</sequence>
<accession>A0A0K0E0I0</accession>